<dbReference type="SUPFAM" id="SSF52540">
    <property type="entry name" value="P-loop containing nucleoside triphosphate hydrolases"/>
    <property type="match status" value="1"/>
</dbReference>
<feature type="domain" description="SNF2 N-terminal" evidence="4">
    <location>
        <begin position="163"/>
        <end position="227"/>
    </location>
</feature>
<dbReference type="AlphaFoldDB" id="A0A0W0GBY0"/>
<dbReference type="Gene3D" id="3.40.50.10810">
    <property type="entry name" value="Tandem AAA-ATPase domain"/>
    <property type="match status" value="1"/>
</dbReference>
<evidence type="ECO:0000256" key="2">
    <source>
        <dbReference type="ARBA" id="ARBA00022840"/>
    </source>
</evidence>
<proteinExistence type="predicted"/>
<reference evidence="5 6" key="1">
    <citation type="submission" date="2015-12" db="EMBL/GenBank/DDBJ databases">
        <title>Draft genome sequence of Moniliophthora roreri, the causal agent of frosty pod rot of cacao.</title>
        <authorList>
            <person name="Aime M.C."/>
            <person name="Diaz-Valderrama J.R."/>
            <person name="Kijpornyongpan T."/>
            <person name="Phillips-Mora W."/>
        </authorList>
    </citation>
    <scope>NUCLEOTIDE SEQUENCE [LARGE SCALE GENOMIC DNA]</scope>
    <source>
        <strain evidence="5 6">MCA 2952</strain>
    </source>
</reference>
<evidence type="ECO:0000259" key="4">
    <source>
        <dbReference type="Pfam" id="PF00176"/>
    </source>
</evidence>
<keyword evidence="2" id="KW-0067">ATP-binding</keyword>
<dbReference type="PANTHER" id="PTHR10799">
    <property type="entry name" value="SNF2/RAD54 HELICASE FAMILY"/>
    <property type="match status" value="1"/>
</dbReference>
<dbReference type="GO" id="GO:0005524">
    <property type="term" value="F:ATP binding"/>
    <property type="evidence" value="ECO:0007669"/>
    <property type="project" value="InterPro"/>
</dbReference>
<name>A0A0W0GBY0_MONRR</name>
<evidence type="ECO:0000313" key="6">
    <source>
        <dbReference type="Proteomes" id="UP000054988"/>
    </source>
</evidence>
<gene>
    <name evidence="5" type="ORF">WG66_1354</name>
</gene>
<keyword evidence="1" id="KW-0547">Nucleotide-binding</keyword>
<sequence>MGSLDTSFDLSLPIDTDIDELDVMDMPITLSAPPKSSLAPRRSTRERRSIGSGYTDNVNKKRKAAPSTVPPHKKAKVEEKKANTEQNNEKRADRDNRRAHWLLRHREVVEPLLPSNSQFFTTLLQNHDRQSSGRGQKISYTPYHDLEEQPKLINKSAGEMKEYQLKGLSFLVYMYRNGMNCILGDEMGLGKTLQTLSLFAYIRENSTGHCDPHLIVCPLSVLSSWESVNAFSHSSFD</sequence>
<comment type="caution">
    <text evidence="5">The sequence shown here is derived from an EMBL/GenBank/DDBJ whole genome shotgun (WGS) entry which is preliminary data.</text>
</comment>
<evidence type="ECO:0000256" key="3">
    <source>
        <dbReference type="SAM" id="MobiDB-lite"/>
    </source>
</evidence>
<dbReference type="EMBL" id="LATX01000505">
    <property type="protein sequence ID" value="KTB46069.1"/>
    <property type="molecule type" value="Genomic_DNA"/>
</dbReference>
<evidence type="ECO:0000256" key="1">
    <source>
        <dbReference type="ARBA" id="ARBA00022741"/>
    </source>
</evidence>
<protein>
    <recommendedName>
        <fullName evidence="4">SNF2 N-terminal domain-containing protein</fullName>
    </recommendedName>
</protein>
<evidence type="ECO:0000313" key="5">
    <source>
        <dbReference type="EMBL" id="KTB46069.1"/>
    </source>
</evidence>
<dbReference type="Proteomes" id="UP000054988">
    <property type="component" value="Unassembled WGS sequence"/>
</dbReference>
<accession>A0A0W0GBY0</accession>
<dbReference type="InterPro" id="IPR027417">
    <property type="entry name" value="P-loop_NTPase"/>
</dbReference>
<feature type="compositionally biased region" description="Basic and acidic residues" evidence="3">
    <location>
        <begin position="76"/>
        <end position="98"/>
    </location>
</feature>
<dbReference type="InterPro" id="IPR038718">
    <property type="entry name" value="SNF2-like_sf"/>
</dbReference>
<dbReference type="Pfam" id="PF00176">
    <property type="entry name" value="SNF2-rel_dom"/>
    <property type="match status" value="1"/>
</dbReference>
<organism evidence="5 6">
    <name type="scientific">Moniliophthora roreri</name>
    <name type="common">Frosty pod rot fungus</name>
    <name type="synonym">Monilia roreri</name>
    <dbReference type="NCBI Taxonomy" id="221103"/>
    <lineage>
        <taxon>Eukaryota</taxon>
        <taxon>Fungi</taxon>
        <taxon>Dikarya</taxon>
        <taxon>Basidiomycota</taxon>
        <taxon>Agaricomycotina</taxon>
        <taxon>Agaricomycetes</taxon>
        <taxon>Agaricomycetidae</taxon>
        <taxon>Agaricales</taxon>
        <taxon>Marasmiineae</taxon>
        <taxon>Marasmiaceae</taxon>
        <taxon>Moniliophthora</taxon>
    </lineage>
</organism>
<feature type="region of interest" description="Disordered" evidence="3">
    <location>
        <begin position="28"/>
        <end position="98"/>
    </location>
</feature>
<dbReference type="InterPro" id="IPR000330">
    <property type="entry name" value="SNF2_N"/>
</dbReference>